<gene>
    <name evidence="4" type="ORF">DDQ68_15890</name>
</gene>
<dbReference type="Pfam" id="PF00011">
    <property type="entry name" value="HSP20"/>
    <property type="match status" value="1"/>
</dbReference>
<dbReference type="KEGG" id="hnv:DDQ68_15890"/>
<keyword evidence="5" id="KW-1185">Reference proteome</keyword>
<name>A0A2Z3GSU2_9BACT</name>
<accession>A0A2Z3GSU2</accession>
<feature type="domain" description="SHSP" evidence="3">
    <location>
        <begin position="22"/>
        <end position="127"/>
    </location>
</feature>
<dbReference type="Gene3D" id="2.60.40.790">
    <property type="match status" value="1"/>
</dbReference>
<evidence type="ECO:0000313" key="5">
    <source>
        <dbReference type="Proteomes" id="UP000245999"/>
    </source>
</evidence>
<dbReference type="PROSITE" id="PS01031">
    <property type="entry name" value="SHSP"/>
    <property type="match status" value="1"/>
</dbReference>
<organism evidence="4 5">
    <name type="scientific">Hymenobacter nivis</name>
    <dbReference type="NCBI Taxonomy" id="1850093"/>
    <lineage>
        <taxon>Bacteria</taxon>
        <taxon>Pseudomonadati</taxon>
        <taxon>Bacteroidota</taxon>
        <taxon>Cytophagia</taxon>
        <taxon>Cytophagales</taxon>
        <taxon>Hymenobacteraceae</taxon>
        <taxon>Hymenobacter</taxon>
    </lineage>
</organism>
<sequence length="128" mass="14580">MKLINSKIIRDFAPQMDLLNTIGGGVAQPQVRLDKREQGVILRVALPSASPDTFHVALHNQRLTVYGAYRHQPDDELSAPLFMRVLDLPANLDVARIDAVQHGPELRVRIPYKRTNDEPRELDIRHEE</sequence>
<dbReference type="RefSeq" id="WP_109657182.1">
    <property type="nucleotide sequence ID" value="NZ_CP029145.1"/>
</dbReference>
<evidence type="ECO:0000313" key="4">
    <source>
        <dbReference type="EMBL" id="AWM34135.1"/>
    </source>
</evidence>
<dbReference type="InterPro" id="IPR002068">
    <property type="entry name" value="A-crystallin/Hsp20_dom"/>
</dbReference>
<dbReference type="SUPFAM" id="SSF49764">
    <property type="entry name" value="HSP20-like chaperones"/>
    <property type="match status" value="1"/>
</dbReference>
<evidence type="ECO:0000259" key="3">
    <source>
        <dbReference type="PROSITE" id="PS01031"/>
    </source>
</evidence>
<proteinExistence type="inferred from homology"/>
<dbReference type="OrthoDB" id="954426at2"/>
<evidence type="ECO:0000256" key="2">
    <source>
        <dbReference type="RuleBase" id="RU003616"/>
    </source>
</evidence>
<evidence type="ECO:0000256" key="1">
    <source>
        <dbReference type="PROSITE-ProRule" id="PRU00285"/>
    </source>
</evidence>
<protein>
    <recommendedName>
        <fullName evidence="3">SHSP domain-containing protein</fullName>
    </recommendedName>
</protein>
<dbReference type="Proteomes" id="UP000245999">
    <property type="component" value="Chromosome"/>
</dbReference>
<dbReference type="CDD" id="cd00298">
    <property type="entry name" value="ACD_sHsps_p23-like"/>
    <property type="match status" value="1"/>
</dbReference>
<reference evidence="5" key="1">
    <citation type="submission" date="2018-04" db="EMBL/GenBank/DDBJ databases">
        <title>Complete genome of Antarctic heterotrophic bacterium Hymenobacter nivis.</title>
        <authorList>
            <person name="Terashima M."/>
        </authorList>
    </citation>
    <scope>NUCLEOTIDE SEQUENCE [LARGE SCALE GENOMIC DNA]</scope>
    <source>
        <strain evidence="5">NBRC 111535</strain>
    </source>
</reference>
<dbReference type="EMBL" id="CP029145">
    <property type="protein sequence ID" value="AWM34135.1"/>
    <property type="molecule type" value="Genomic_DNA"/>
</dbReference>
<comment type="similarity">
    <text evidence="1 2">Belongs to the small heat shock protein (HSP20) family.</text>
</comment>
<dbReference type="AlphaFoldDB" id="A0A2Z3GSU2"/>
<dbReference type="InterPro" id="IPR008978">
    <property type="entry name" value="HSP20-like_chaperone"/>
</dbReference>